<dbReference type="RefSeq" id="WP_089022619.1">
    <property type="nucleotide sequence ID" value="NZ_NIQC01000002.1"/>
</dbReference>
<comment type="caution">
    <text evidence="1">The sequence shown here is derived from an EMBL/GenBank/DDBJ whole genome shotgun (WGS) entry which is preliminary data.</text>
</comment>
<organism evidence="1 2">
    <name type="scientific">Natranaerobius trueperi</name>
    <dbReference type="NCBI Taxonomy" id="759412"/>
    <lineage>
        <taxon>Bacteria</taxon>
        <taxon>Bacillati</taxon>
        <taxon>Bacillota</taxon>
        <taxon>Clostridia</taxon>
        <taxon>Natranaerobiales</taxon>
        <taxon>Natranaerobiaceae</taxon>
        <taxon>Natranaerobius</taxon>
    </lineage>
</organism>
<dbReference type="AlphaFoldDB" id="A0A226C2H2"/>
<dbReference type="Proteomes" id="UP000214588">
    <property type="component" value="Unassembled WGS sequence"/>
</dbReference>
<dbReference type="OrthoDB" id="9773828at2"/>
<gene>
    <name evidence="1" type="ORF">CDO51_02010</name>
</gene>
<name>A0A226C2H2_9FIRM</name>
<sequence>MYHEVNSEVVTGKASSNGYREKVYLSTKLPVAKMESEHEFNIFLEDQLEKHKLIILISICYMF</sequence>
<keyword evidence="2" id="KW-1185">Reference proteome</keyword>
<evidence type="ECO:0000313" key="2">
    <source>
        <dbReference type="Proteomes" id="UP000214588"/>
    </source>
</evidence>
<protein>
    <submittedName>
        <fullName evidence="1">Uncharacterized protein</fullName>
    </submittedName>
</protein>
<accession>A0A226C2H2</accession>
<evidence type="ECO:0000313" key="1">
    <source>
        <dbReference type="EMBL" id="OWZ84814.1"/>
    </source>
</evidence>
<reference evidence="1 2" key="1">
    <citation type="submission" date="2017-06" db="EMBL/GenBank/DDBJ databases">
        <title>Draft Genome Sequence of Natranaerobius trueperi halophilic, alkalithermophilic bacteria from soda lakes.</title>
        <authorList>
            <person name="Zhao B."/>
        </authorList>
    </citation>
    <scope>NUCLEOTIDE SEQUENCE [LARGE SCALE GENOMIC DNA]</scope>
    <source>
        <strain evidence="1 2">DSM 18760</strain>
    </source>
</reference>
<dbReference type="EMBL" id="NIQC01000002">
    <property type="protein sequence ID" value="OWZ84814.1"/>
    <property type="molecule type" value="Genomic_DNA"/>
</dbReference>
<proteinExistence type="predicted"/>